<dbReference type="eggNOG" id="COG2166">
    <property type="taxonomic scope" value="Bacteria"/>
</dbReference>
<accession>D4G7U3</accession>
<organism evidence="2 3">
    <name type="scientific">Riesia pediculicola (strain USDA)</name>
    <dbReference type="NCBI Taxonomy" id="515618"/>
    <lineage>
        <taxon>Bacteria</taxon>
        <taxon>Pseudomonadati</taxon>
        <taxon>Pseudomonadota</taxon>
        <taxon>Gammaproteobacteria</taxon>
        <taxon>Enterobacterales</taxon>
        <taxon>Enterobacteriaceae</taxon>
        <taxon>Candidatus Riesia</taxon>
    </lineage>
</organism>
<dbReference type="Pfam" id="PF02657">
    <property type="entry name" value="SufE"/>
    <property type="match status" value="1"/>
</dbReference>
<evidence type="ECO:0000259" key="1">
    <source>
        <dbReference type="Pfam" id="PF02657"/>
    </source>
</evidence>
<dbReference type="KEGG" id="rip:RIEPE_0135"/>
<dbReference type="STRING" id="515618.RIEPE_0135"/>
<sequence length="135" mass="15497">MSSLPEKKKLLKNFLCCDDLEQKYLYLIDLGKKLVPLSKKQRNKENEVSGCQSKVWIVVEKDDRDVAHINGYSDAAIVRGLIAILVVLFNKRSSREVLRTDLNSFFKKLSIERYISPSRSSGLHAIIQNIFSRLL</sequence>
<reference evidence="2" key="1">
    <citation type="submission" date="2008-05" db="EMBL/GenBank/DDBJ databases">
        <title>Genome sequence of Riesia pediculicola USDA.</title>
        <authorList>
            <person name="Kirkness E.F."/>
        </authorList>
    </citation>
    <scope>NUCLEOTIDE SEQUENCE [LARGE SCALE GENOMIC DNA]</scope>
    <source>
        <strain evidence="2">USDA</strain>
    </source>
</reference>
<dbReference type="Proteomes" id="UP000001700">
    <property type="component" value="Chromosome"/>
</dbReference>
<dbReference type="Gene3D" id="3.90.1010.10">
    <property type="match status" value="1"/>
</dbReference>
<dbReference type="AlphaFoldDB" id="D4G7U3"/>
<dbReference type="InterPro" id="IPR003808">
    <property type="entry name" value="Fe-S_metab-assoc_dom"/>
</dbReference>
<dbReference type="EMBL" id="CP001085">
    <property type="protein sequence ID" value="ADD79493.1"/>
    <property type="molecule type" value="Genomic_DNA"/>
</dbReference>
<feature type="domain" description="Fe-S metabolism associated" evidence="1">
    <location>
        <begin position="12"/>
        <end position="130"/>
    </location>
</feature>
<dbReference type="NCBIfam" id="NF006792">
    <property type="entry name" value="PRK09296.1"/>
    <property type="match status" value="1"/>
</dbReference>
<keyword evidence="3" id="KW-1185">Reference proteome</keyword>
<dbReference type="PANTHER" id="PTHR43597:SF3">
    <property type="entry name" value="CYSTEINE DESULFURATION PROTEIN SUFE"/>
    <property type="match status" value="1"/>
</dbReference>
<name>D4G7U3_RIEPU</name>
<gene>
    <name evidence="2" type="ordered locus">RIEPE_0135</name>
</gene>
<dbReference type="PANTHER" id="PTHR43597">
    <property type="entry name" value="SULFUR ACCEPTOR PROTEIN CSDE"/>
    <property type="match status" value="1"/>
</dbReference>
<evidence type="ECO:0000313" key="2">
    <source>
        <dbReference type="EMBL" id="ADD79493.1"/>
    </source>
</evidence>
<dbReference type="HOGENOM" id="CLU_124502_1_1_6"/>
<protein>
    <submittedName>
        <fullName evidence="2">Cysteine desulfuration protein SufE</fullName>
    </submittedName>
</protein>
<evidence type="ECO:0000313" key="3">
    <source>
        <dbReference type="Proteomes" id="UP000001700"/>
    </source>
</evidence>
<dbReference type="SUPFAM" id="SSF82649">
    <property type="entry name" value="SufE/NifU"/>
    <property type="match status" value="1"/>
</dbReference>
<proteinExistence type="predicted"/>